<evidence type="ECO:0000256" key="4">
    <source>
        <dbReference type="ARBA" id="ARBA00023136"/>
    </source>
</evidence>
<keyword evidence="1 7" id="KW-1003">Cell membrane</keyword>
<evidence type="ECO:0000256" key="7">
    <source>
        <dbReference type="HAMAP-Rule" id="MF_02065"/>
    </source>
</evidence>
<name>A0A3N6WIY8_9ACTN</name>
<feature type="region of interest" description="Disordered" evidence="8">
    <location>
        <begin position="1"/>
        <end position="41"/>
    </location>
</feature>
<reference evidence="9 10" key="1">
    <citation type="submission" date="2018-11" db="EMBL/GenBank/DDBJ databases">
        <authorList>
            <person name="Li F."/>
        </authorList>
    </citation>
    <scope>NUCLEOTIDE SEQUENCE [LARGE SCALE GENOMIC DNA]</scope>
    <source>
        <strain evidence="9 10">YS17T</strain>
    </source>
</reference>
<evidence type="ECO:0000256" key="6">
    <source>
        <dbReference type="ARBA" id="ARBA00023316"/>
    </source>
</evidence>
<dbReference type="NCBIfam" id="TIGR00247">
    <property type="entry name" value="endolytic transglycosylase MltG"/>
    <property type="match status" value="1"/>
</dbReference>
<dbReference type="GO" id="GO:0009252">
    <property type="term" value="P:peptidoglycan biosynthetic process"/>
    <property type="evidence" value="ECO:0007669"/>
    <property type="project" value="UniProtKB-UniRule"/>
</dbReference>
<dbReference type="PANTHER" id="PTHR30518">
    <property type="entry name" value="ENDOLYTIC MUREIN TRANSGLYCOSYLASE"/>
    <property type="match status" value="1"/>
</dbReference>
<keyword evidence="4 7" id="KW-0472">Membrane</keyword>
<evidence type="ECO:0000313" key="9">
    <source>
        <dbReference type="EMBL" id="RQN07526.1"/>
    </source>
</evidence>
<sequence length="382" mass="40994">MSNDSGLDLLTGGGADGAGDGGRGNGNGRGGRRRAEPPRRSGRGKLVAAIAVLAVLCVGGFWAFGELRDRFGAPDDYTGEGSGEVTVQIAEGANGAQIAQVLYDNGVVASTDAFYRLSLSDQRAQSIQPGTYQLREKMSAKAALDALVDRANRVESRVTVPEGTRVDDIVQLIAENTDITAEDLQAALADPASIGLPEVAQGNPEGYLFPETYFVEPDTTATQLLSQMVQQTVQVTQELDIDGRAASLGYNAEEIMTIASILEWEVNNEEDYRKAARVIYNRLDVGEALRMDSTVHYVSGRRGDAFTTDEERNADSPYNTYRYPGLPPGPIGSPGKAAIEAALNPAEGEWMYFVADVETGETTFTNTYAEHQQACRDAGFEC</sequence>
<dbReference type="Pfam" id="PF02618">
    <property type="entry name" value="YceG"/>
    <property type="match status" value="1"/>
</dbReference>
<comment type="similarity">
    <text evidence="7">Belongs to the transglycosylase MltG family.</text>
</comment>
<dbReference type="EC" id="4.2.2.29" evidence="7"/>
<evidence type="ECO:0000256" key="5">
    <source>
        <dbReference type="ARBA" id="ARBA00023239"/>
    </source>
</evidence>
<gene>
    <name evidence="7 9" type="primary">mltG</name>
    <name evidence="9" type="ORF">EHW97_09850</name>
</gene>
<evidence type="ECO:0000256" key="2">
    <source>
        <dbReference type="ARBA" id="ARBA00022692"/>
    </source>
</evidence>
<comment type="function">
    <text evidence="7">Functions as a peptidoglycan terminase that cleaves nascent peptidoglycan strands endolytically to terminate their elongation.</text>
</comment>
<dbReference type="EMBL" id="RQJX01000012">
    <property type="protein sequence ID" value="RQN07526.1"/>
    <property type="molecule type" value="Genomic_DNA"/>
</dbReference>
<accession>A0A3N6WIY8</accession>
<dbReference type="Gene3D" id="3.30.160.60">
    <property type="entry name" value="Classic Zinc Finger"/>
    <property type="match status" value="1"/>
</dbReference>
<dbReference type="CDD" id="cd08010">
    <property type="entry name" value="MltG_like"/>
    <property type="match status" value="1"/>
</dbReference>
<dbReference type="GO" id="GO:0005886">
    <property type="term" value="C:plasma membrane"/>
    <property type="evidence" value="ECO:0007669"/>
    <property type="project" value="UniProtKB-UniRule"/>
</dbReference>
<dbReference type="OrthoDB" id="9814591at2"/>
<dbReference type="InterPro" id="IPR003770">
    <property type="entry name" value="MLTG-like"/>
</dbReference>
<evidence type="ECO:0000256" key="3">
    <source>
        <dbReference type="ARBA" id="ARBA00022989"/>
    </source>
</evidence>
<keyword evidence="6 7" id="KW-0961">Cell wall biogenesis/degradation</keyword>
<proteinExistence type="inferred from homology"/>
<dbReference type="PANTHER" id="PTHR30518:SF2">
    <property type="entry name" value="ENDOLYTIC MUREIN TRANSGLYCOSYLASE"/>
    <property type="match status" value="1"/>
</dbReference>
<organism evidence="9 10">
    <name type="scientific">Aeromicrobium camelliae</name>
    <dbReference type="NCBI Taxonomy" id="1538144"/>
    <lineage>
        <taxon>Bacteria</taxon>
        <taxon>Bacillati</taxon>
        <taxon>Actinomycetota</taxon>
        <taxon>Actinomycetes</taxon>
        <taxon>Propionibacteriales</taxon>
        <taxon>Nocardioidaceae</taxon>
        <taxon>Aeromicrobium</taxon>
    </lineage>
</organism>
<comment type="catalytic activity">
    <reaction evidence="7">
        <text>a peptidoglycan chain = a peptidoglycan chain with N-acetyl-1,6-anhydromuramyl-[peptide] at the reducing end + a peptidoglycan chain with N-acetylglucosamine at the non-reducing end.</text>
        <dbReference type="EC" id="4.2.2.29"/>
    </reaction>
</comment>
<keyword evidence="3 7" id="KW-1133">Transmembrane helix</keyword>
<dbReference type="AlphaFoldDB" id="A0A3N6WIY8"/>
<evidence type="ECO:0000256" key="1">
    <source>
        <dbReference type="ARBA" id="ARBA00022475"/>
    </source>
</evidence>
<protein>
    <recommendedName>
        <fullName evidence="7">Endolytic murein transglycosylase</fullName>
        <ecNumber evidence="7">4.2.2.29</ecNumber>
    </recommendedName>
    <alternativeName>
        <fullName evidence="7">Peptidoglycan lytic transglycosylase</fullName>
    </alternativeName>
    <alternativeName>
        <fullName evidence="7">Peptidoglycan polymerization terminase</fullName>
    </alternativeName>
</protein>
<keyword evidence="5 7" id="KW-0456">Lyase</keyword>
<dbReference type="HAMAP" id="MF_02065">
    <property type="entry name" value="MltG"/>
    <property type="match status" value="1"/>
</dbReference>
<keyword evidence="2 7" id="KW-0812">Transmembrane</keyword>
<evidence type="ECO:0000256" key="8">
    <source>
        <dbReference type="SAM" id="MobiDB-lite"/>
    </source>
</evidence>
<feature type="site" description="Important for catalytic activity" evidence="7">
    <location>
        <position position="265"/>
    </location>
</feature>
<keyword evidence="10" id="KW-1185">Reference proteome</keyword>
<feature type="compositionally biased region" description="Gly residues" evidence="8">
    <location>
        <begin position="11"/>
        <end position="29"/>
    </location>
</feature>
<comment type="caution">
    <text evidence="9">The sequence shown here is derived from an EMBL/GenBank/DDBJ whole genome shotgun (WGS) entry which is preliminary data.</text>
</comment>
<evidence type="ECO:0000313" key="10">
    <source>
        <dbReference type="Proteomes" id="UP000275225"/>
    </source>
</evidence>
<dbReference type="Gene3D" id="3.30.1490.480">
    <property type="entry name" value="Endolytic murein transglycosylase"/>
    <property type="match status" value="1"/>
</dbReference>
<dbReference type="RefSeq" id="WP_124237000.1">
    <property type="nucleotide sequence ID" value="NZ_JBHUFI010000012.1"/>
</dbReference>
<dbReference type="GO" id="GO:0008932">
    <property type="term" value="F:lytic endotransglycosylase activity"/>
    <property type="evidence" value="ECO:0007669"/>
    <property type="project" value="UniProtKB-UniRule"/>
</dbReference>
<dbReference type="Proteomes" id="UP000275225">
    <property type="component" value="Unassembled WGS sequence"/>
</dbReference>
<dbReference type="GO" id="GO:0071555">
    <property type="term" value="P:cell wall organization"/>
    <property type="evidence" value="ECO:0007669"/>
    <property type="project" value="UniProtKB-KW"/>
</dbReference>